<gene>
    <name evidence="1" type="ORF">K488DRAFT_47871</name>
</gene>
<evidence type="ECO:0000313" key="1">
    <source>
        <dbReference type="EMBL" id="KAI0033376.1"/>
    </source>
</evidence>
<evidence type="ECO:0000313" key="2">
    <source>
        <dbReference type="Proteomes" id="UP000814128"/>
    </source>
</evidence>
<dbReference type="EMBL" id="MU273521">
    <property type="protein sequence ID" value="KAI0033376.1"/>
    <property type="molecule type" value="Genomic_DNA"/>
</dbReference>
<reference evidence="1" key="1">
    <citation type="submission" date="2021-02" db="EMBL/GenBank/DDBJ databases">
        <authorList>
            <consortium name="DOE Joint Genome Institute"/>
            <person name="Ahrendt S."/>
            <person name="Looney B.P."/>
            <person name="Miyauchi S."/>
            <person name="Morin E."/>
            <person name="Drula E."/>
            <person name="Courty P.E."/>
            <person name="Chicoki N."/>
            <person name="Fauchery L."/>
            <person name="Kohler A."/>
            <person name="Kuo A."/>
            <person name="Labutti K."/>
            <person name="Pangilinan J."/>
            <person name="Lipzen A."/>
            <person name="Riley R."/>
            <person name="Andreopoulos W."/>
            <person name="He G."/>
            <person name="Johnson J."/>
            <person name="Barry K.W."/>
            <person name="Grigoriev I.V."/>
            <person name="Nagy L."/>
            <person name="Hibbett D."/>
            <person name="Henrissat B."/>
            <person name="Matheny P.B."/>
            <person name="Labbe J."/>
            <person name="Martin F."/>
        </authorList>
    </citation>
    <scope>NUCLEOTIDE SEQUENCE</scope>
    <source>
        <strain evidence="1">EC-137</strain>
    </source>
</reference>
<organism evidence="1 2">
    <name type="scientific">Vararia minispora EC-137</name>
    <dbReference type="NCBI Taxonomy" id="1314806"/>
    <lineage>
        <taxon>Eukaryota</taxon>
        <taxon>Fungi</taxon>
        <taxon>Dikarya</taxon>
        <taxon>Basidiomycota</taxon>
        <taxon>Agaricomycotina</taxon>
        <taxon>Agaricomycetes</taxon>
        <taxon>Russulales</taxon>
        <taxon>Lachnocladiaceae</taxon>
        <taxon>Vararia</taxon>
    </lineage>
</organism>
<dbReference type="Proteomes" id="UP000814128">
    <property type="component" value="Unassembled WGS sequence"/>
</dbReference>
<protein>
    <submittedName>
        <fullName evidence="1">Uncharacterized protein</fullName>
    </submittedName>
</protein>
<comment type="caution">
    <text evidence="1">The sequence shown here is derived from an EMBL/GenBank/DDBJ whole genome shotgun (WGS) entry which is preliminary data.</text>
</comment>
<proteinExistence type="predicted"/>
<name>A0ACB8QPP5_9AGAM</name>
<feature type="non-terminal residue" evidence="1">
    <location>
        <position position="1"/>
    </location>
</feature>
<reference evidence="1" key="2">
    <citation type="journal article" date="2022" name="New Phytol.">
        <title>Evolutionary transition to the ectomycorrhizal habit in the genomes of a hyperdiverse lineage of mushroom-forming fungi.</title>
        <authorList>
            <person name="Looney B."/>
            <person name="Miyauchi S."/>
            <person name="Morin E."/>
            <person name="Drula E."/>
            <person name="Courty P.E."/>
            <person name="Kohler A."/>
            <person name="Kuo A."/>
            <person name="LaButti K."/>
            <person name="Pangilinan J."/>
            <person name="Lipzen A."/>
            <person name="Riley R."/>
            <person name="Andreopoulos W."/>
            <person name="He G."/>
            <person name="Johnson J."/>
            <person name="Nolan M."/>
            <person name="Tritt A."/>
            <person name="Barry K.W."/>
            <person name="Grigoriev I.V."/>
            <person name="Nagy L.G."/>
            <person name="Hibbett D."/>
            <person name="Henrissat B."/>
            <person name="Matheny P.B."/>
            <person name="Labbe J."/>
            <person name="Martin F.M."/>
        </authorList>
    </citation>
    <scope>NUCLEOTIDE SEQUENCE</scope>
    <source>
        <strain evidence="1">EC-137</strain>
    </source>
</reference>
<accession>A0ACB8QPP5</accession>
<sequence>YYVNFPQDGPALKALVCTIFLVETAQTAIVGRDAFVILASGWGNISLLFDLETQWLTAPIMDGLVGGVVQFFYAWRLFALSKSRVLFSVICVVRE</sequence>
<keyword evidence="2" id="KW-1185">Reference proteome</keyword>